<dbReference type="RefSeq" id="WP_045055344.1">
    <property type="nucleotide sequence ID" value="NZ_CAWMDP010000057.1"/>
</dbReference>
<accession>A0A0D8ZS82</accession>
<keyword evidence="2 4" id="KW-0808">Transferase</keyword>
<gene>
    <name evidence="4" type="ORF">UH38_14320</name>
</gene>
<sequence length="277" mass="30658">MSEVASQQTPRPVTPLGILVEQLEETIRLVEKEPNMPATVVDSLQQAFRLAAGLDPYLDECTTAESSALKAIAQKTSTEAWNQRFSDGATVRPLEQEMLSGHLEGQVLKMFIYMTRAQKVLDIGMFTGYSALAMAEALPEDGRLVACEVDAYVAEFAQALFQKSPHGSKIYVQLGGALETLDKLAATQESFDLVFIDADKREYVQYFNMLLDTQLLAPNGFICVDNTLLQGQVYLPAEQRTPNGEAIAQFNRIVADDPRVEQVLLPVRDGLTIIRRV</sequence>
<dbReference type="Gene3D" id="3.40.50.150">
    <property type="entry name" value="Vaccinia Virus protein VP39"/>
    <property type="match status" value="1"/>
</dbReference>
<dbReference type="InterPro" id="IPR029063">
    <property type="entry name" value="SAM-dependent_MTases_sf"/>
</dbReference>
<evidence type="ECO:0000313" key="5">
    <source>
        <dbReference type="Proteomes" id="UP000032452"/>
    </source>
</evidence>
<dbReference type="OrthoDB" id="9799672at2"/>
<dbReference type="AlphaFoldDB" id="A0A0D8ZS82"/>
<dbReference type="EMBL" id="JYON01000014">
    <property type="protein sequence ID" value="KJH71177.1"/>
    <property type="molecule type" value="Genomic_DNA"/>
</dbReference>
<evidence type="ECO:0000256" key="1">
    <source>
        <dbReference type="ARBA" id="ARBA00022603"/>
    </source>
</evidence>
<evidence type="ECO:0000256" key="2">
    <source>
        <dbReference type="ARBA" id="ARBA00022679"/>
    </source>
</evidence>
<keyword evidence="3" id="KW-0949">S-adenosyl-L-methionine</keyword>
<dbReference type="InterPro" id="IPR050362">
    <property type="entry name" value="Cation-dep_OMT"/>
</dbReference>
<dbReference type="STRING" id="1618023.UH38_14320"/>
<dbReference type="PANTHER" id="PTHR10509:SF14">
    <property type="entry name" value="CAFFEOYL-COA O-METHYLTRANSFERASE 3-RELATED"/>
    <property type="match status" value="1"/>
</dbReference>
<reference evidence="4 5" key="1">
    <citation type="submission" date="2015-02" db="EMBL/GenBank/DDBJ databases">
        <title>Draft genome of a novel marine cyanobacterium (Chroococcales) isolated from South Atlantic Ocean.</title>
        <authorList>
            <person name="Rigonato J."/>
            <person name="Alvarenga D.O."/>
            <person name="Branco L.H."/>
            <person name="Varani A.M."/>
            <person name="Brandini F.P."/>
            <person name="Fiore M.F."/>
        </authorList>
    </citation>
    <scope>NUCLEOTIDE SEQUENCE [LARGE SCALE GENOMIC DNA]</scope>
    <source>
        <strain evidence="4 5">CENA595</strain>
    </source>
</reference>
<dbReference type="PATRIC" id="fig|1618023.3.peg.4912"/>
<keyword evidence="5" id="KW-1185">Reference proteome</keyword>
<evidence type="ECO:0000256" key="3">
    <source>
        <dbReference type="ARBA" id="ARBA00022691"/>
    </source>
</evidence>
<dbReference type="InterPro" id="IPR002935">
    <property type="entry name" value="SAM_O-MeTrfase"/>
</dbReference>
<comment type="caution">
    <text evidence="4">The sequence shown here is derived from an EMBL/GenBank/DDBJ whole genome shotgun (WGS) entry which is preliminary data.</text>
</comment>
<dbReference type="PROSITE" id="PS51682">
    <property type="entry name" value="SAM_OMT_I"/>
    <property type="match status" value="1"/>
</dbReference>
<dbReference type="CDD" id="cd02440">
    <property type="entry name" value="AdoMet_MTases"/>
    <property type="match status" value="1"/>
</dbReference>
<dbReference type="Pfam" id="PF01596">
    <property type="entry name" value="Methyltransf_3"/>
    <property type="match status" value="1"/>
</dbReference>
<protein>
    <submittedName>
        <fullName evidence="4">SAM-dependent methlyltransferase</fullName>
    </submittedName>
</protein>
<dbReference type="SUPFAM" id="SSF53335">
    <property type="entry name" value="S-adenosyl-L-methionine-dependent methyltransferases"/>
    <property type="match status" value="1"/>
</dbReference>
<dbReference type="GO" id="GO:0032259">
    <property type="term" value="P:methylation"/>
    <property type="evidence" value="ECO:0007669"/>
    <property type="project" value="UniProtKB-KW"/>
</dbReference>
<dbReference type="GO" id="GO:0008171">
    <property type="term" value="F:O-methyltransferase activity"/>
    <property type="evidence" value="ECO:0007669"/>
    <property type="project" value="InterPro"/>
</dbReference>
<keyword evidence="1" id="KW-0489">Methyltransferase</keyword>
<dbReference type="GO" id="GO:0008757">
    <property type="term" value="F:S-adenosylmethionine-dependent methyltransferase activity"/>
    <property type="evidence" value="ECO:0007669"/>
    <property type="project" value="TreeGrafter"/>
</dbReference>
<evidence type="ECO:0000313" key="4">
    <source>
        <dbReference type="EMBL" id="KJH71177.1"/>
    </source>
</evidence>
<organism evidence="4 5">
    <name type="scientific">Aliterella atlantica CENA595</name>
    <dbReference type="NCBI Taxonomy" id="1618023"/>
    <lineage>
        <taxon>Bacteria</taxon>
        <taxon>Bacillati</taxon>
        <taxon>Cyanobacteriota</taxon>
        <taxon>Cyanophyceae</taxon>
        <taxon>Chroococcidiopsidales</taxon>
        <taxon>Aliterellaceae</taxon>
        <taxon>Aliterella</taxon>
    </lineage>
</organism>
<dbReference type="PANTHER" id="PTHR10509">
    <property type="entry name" value="O-METHYLTRANSFERASE-RELATED"/>
    <property type="match status" value="1"/>
</dbReference>
<dbReference type="Proteomes" id="UP000032452">
    <property type="component" value="Unassembled WGS sequence"/>
</dbReference>
<name>A0A0D8ZS82_9CYAN</name>
<proteinExistence type="predicted"/>